<reference evidence="13" key="1">
    <citation type="submission" date="2011-07" db="EMBL/GenBank/DDBJ databases">
        <authorList>
            <consortium name="Caenorhabditis brenneri Sequencing and Analysis Consortium"/>
            <person name="Wilson R.K."/>
        </authorList>
    </citation>
    <scope>NUCLEOTIDE SEQUENCE [LARGE SCALE GENOMIC DNA]</scope>
    <source>
        <strain evidence="13">PB2801</strain>
    </source>
</reference>
<feature type="compositionally biased region" description="Basic and acidic residues" evidence="9">
    <location>
        <begin position="1"/>
        <end position="19"/>
    </location>
</feature>
<dbReference type="Proteomes" id="UP000008068">
    <property type="component" value="Unassembled WGS sequence"/>
</dbReference>
<evidence type="ECO:0000256" key="7">
    <source>
        <dbReference type="ARBA" id="ARBA00023125"/>
    </source>
</evidence>
<dbReference type="Pfam" id="PF00176">
    <property type="entry name" value="SNF2-rel_dom"/>
    <property type="match status" value="1"/>
</dbReference>
<dbReference type="InterPro" id="IPR027417">
    <property type="entry name" value="P-loop_NTPase"/>
</dbReference>
<dbReference type="FunFam" id="3.40.50.10810:FF:000005">
    <property type="entry name" value="Photoperiod-independent early flowering 1"/>
    <property type="match status" value="1"/>
</dbReference>
<dbReference type="GO" id="GO:0004386">
    <property type="term" value="F:helicase activity"/>
    <property type="evidence" value="ECO:0007669"/>
    <property type="project" value="UniProtKB-KW"/>
</dbReference>
<evidence type="ECO:0000259" key="11">
    <source>
        <dbReference type="PROSITE" id="PS51194"/>
    </source>
</evidence>
<evidence type="ECO:0000313" key="12">
    <source>
        <dbReference type="EMBL" id="EGT44846.1"/>
    </source>
</evidence>
<dbReference type="Gene3D" id="3.40.50.10810">
    <property type="entry name" value="Tandem AAA-ATPase domain"/>
    <property type="match status" value="1"/>
</dbReference>
<dbReference type="GO" id="GO:0006338">
    <property type="term" value="P:chromatin remodeling"/>
    <property type="evidence" value="ECO:0007669"/>
    <property type="project" value="InterPro"/>
</dbReference>
<dbReference type="PANTHER" id="PTHR10799">
    <property type="entry name" value="SNF2/RAD54 HELICASE FAMILY"/>
    <property type="match status" value="1"/>
</dbReference>
<evidence type="ECO:0000313" key="13">
    <source>
        <dbReference type="Proteomes" id="UP000008068"/>
    </source>
</evidence>
<proteinExistence type="predicted"/>
<comment type="subcellular location">
    <subcellularLocation>
        <location evidence="1">Nucleus</location>
    </subcellularLocation>
</comment>
<dbReference type="eggNOG" id="KOG0385">
    <property type="taxonomic scope" value="Eukaryota"/>
</dbReference>
<keyword evidence="8" id="KW-0539">Nucleus</keyword>
<accession>G0MVF3</accession>
<evidence type="ECO:0000256" key="5">
    <source>
        <dbReference type="ARBA" id="ARBA00022840"/>
    </source>
</evidence>
<feature type="region of interest" description="Disordered" evidence="9">
    <location>
        <begin position="1"/>
        <end position="38"/>
    </location>
</feature>
<dbReference type="Gene3D" id="1.10.10.60">
    <property type="entry name" value="Homeodomain-like"/>
    <property type="match status" value="1"/>
</dbReference>
<dbReference type="SMART" id="SM00487">
    <property type="entry name" value="DEXDc"/>
    <property type="match status" value="1"/>
</dbReference>
<dbReference type="SMART" id="SM00490">
    <property type="entry name" value="HELICc"/>
    <property type="match status" value="1"/>
</dbReference>
<evidence type="ECO:0000256" key="9">
    <source>
        <dbReference type="SAM" id="MobiDB-lite"/>
    </source>
</evidence>
<dbReference type="Gene3D" id="3.40.50.300">
    <property type="entry name" value="P-loop containing nucleotide triphosphate hydrolases"/>
    <property type="match status" value="1"/>
</dbReference>
<keyword evidence="2" id="KW-0547">Nucleotide-binding</keyword>
<feature type="domain" description="Helicase ATP-binding" evidence="10">
    <location>
        <begin position="125"/>
        <end position="290"/>
    </location>
</feature>
<dbReference type="Pfam" id="PF09111">
    <property type="entry name" value="SLIDE"/>
    <property type="match status" value="2"/>
</dbReference>
<dbReference type="PROSITE" id="PS51194">
    <property type="entry name" value="HELICASE_CTER"/>
    <property type="match status" value="1"/>
</dbReference>
<dbReference type="InterPro" id="IPR014001">
    <property type="entry name" value="Helicase_ATP-bd"/>
</dbReference>
<dbReference type="GO" id="GO:0005634">
    <property type="term" value="C:nucleus"/>
    <property type="evidence" value="ECO:0007669"/>
    <property type="project" value="UniProtKB-SubCell"/>
</dbReference>
<dbReference type="EMBL" id="GL379814">
    <property type="protein sequence ID" value="EGT44846.1"/>
    <property type="molecule type" value="Genomic_DNA"/>
</dbReference>
<evidence type="ECO:0000256" key="4">
    <source>
        <dbReference type="ARBA" id="ARBA00022806"/>
    </source>
</evidence>
<dbReference type="OrthoDB" id="5857104at2759"/>
<dbReference type="Pfam" id="PF00271">
    <property type="entry name" value="Helicase_C"/>
    <property type="match status" value="1"/>
</dbReference>
<dbReference type="InterPro" id="IPR049730">
    <property type="entry name" value="SNF2/RAD54-like_C"/>
</dbReference>
<keyword evidence="6" id="KW-0156">Chromatin regulator</keyword>
<dbReference type="GO" id="GO:0016787">
    <property type="term" value="F:hydrolase activity"/>
    <property type="evidence" value="ECO:0007669"/>
    <property type="project" value="UniProtKB-KW"/>
</dbReference>
<dbReference type="InterPro" id="IPR038718">
    <property type="entry name" value="SNF2-like_sf"/>
</dbReference>
<evidence type="ECO:0000256" key="1">
    <source>
        <dbReference type="ARBA" id="ARBA00004123"/>
    </source>
</evidence>
<dbReference type="CDD" id="cd18793">
    <property type="entry name" value="SF2_C_SNF"/>
    <property type="match status" value="1"/>
</dbReference>
<evidence type="ECO:0000259" key="10">
    <source>
        <dbReference type="PROSITE" id="PS51192"/>
    </source>
</evidence>
<evidence type="ECO:0000256" key="8">
    <source>
        <dbReference type="ARBA" id="ARBA00023242"/>
    </source>
</evidence>
<evidence type="ECO:0000256" key="3">
    <source>
        <dbReference type="ARBA" id="ARBA00022801"/>
    </source>
</evidence>
<sequence>MKTRSGKDHRSHPKPVEKKPPRKRKISESEEDDEKPVHLDGETVFERLESLLKKTNNFSIPITQADIKAVHGERAKTVWKKQKRLNELDMVAQGYDRTATFYDKTPEFINGEMRDYQIEGMNWMISLQKAGLNGILADEMGLGKTLQSIALLAHNKLVEKAVLPSLVIAPLPTVLNWGDEFQRFCPQLKVIVLQGLMEERRAQFRKGIKKGDIDVFIMSYETAINAAPVIRKHNLNYVIIDEAQRIKNEKVSLAVAVRSLRSSRRLLLTGTPFQNNVHELWALLYYLVPALFDDCDSFDEYFSSASMSDEVELINRLHRILNPFMLRRVKHDVEKSLLPKKEYKILMGLSDLQKEWYKKVLRKEIEIMNNEGKILPKKVYHILMHLREVSNHPYMFPAAEPSGPPFVTDESIVKASGKMMVLDKMLEKFKAEGSRCLIFSQFTMMLDIIEDYAIWKDIKYSRFDGKTVNDERFEKVREFNSEGSETFMFLMSTRSGGLGINLASADVVIIFDSDWNPQMDFQAIARAHRIGQKKQVRVFRLITQGTVDEYIIRTNEHKVRLGAVIIQDSQARMETTKTKHELLEMLNEAEHAVMAGELESIGEIDLDKMIKDAEDLAEEQAREKRERMAEDNKYLVQAKKDHEIWEYSGQNHWVDSRKQFEDFTVEGRLRKNPKMAGSEDRAFTSSEFWNRYGMYCDHQHNVCNYRFYPARYLELCQKMFTYLNAQNQILYFHHKPPKVDKNSPCLSDEELEELQKLQTERVCNWSYERFSVFIDNLRTVDRFNYVKLAKSITSEVEDVIKYSDVLWQRIDELPNKSIILSNVESYKIDCENNKEKNEMIKKKADLFENPAIDMFFNYSLLEWDNRFQHSEPEDRFIAMYLAENGHHTYTQPLMQAAKQEPRSGNWPCMKAGSGMVKDRMTYLVNLMKKELQDPVYFLPTKFAIWTEKQVKVWLESFLSTVEFQSIQEIVISGESLALIRSADILGDLPATVRGKIIEELGQLEEKLENGIAMNQEATEIINKKLASYESPEDIKFNYSLVKWDEKCRTYEQEDQFMILWSHRHRFDITDLRPMMEAFRSQPRYYNWPCHRAGYHIVKQRLLYLTKLLKKEDDMVSREPKPEQPEQKVE</sequence>
<dbReference type="HOGENOM" id="CLU_000315_0_2_1"/>
<keyword evidence="13" id="KW-1185">Reference proteome</keyword>
<dbReference type="GO" id="GO:0003677">
    <property type="term" value="F:DNA binding"/>
    <property type="evidence" value="ECO:0007669"/>
    <property type="project" value="UniProtKB-KW"/>
</dbReference>
<dbReference type="InterPro" id="IPR001650">
    <property type="entry name" value="Helicase_C-like"/>
</dbReference>
<keyword evidence="5" id="KW-0067">ATP-binding</keyword>
<dbReference type="InterPro" id="IPR015195">
    <property type="entry name" value="SLIDE"/>
</dbReference>
<dbReference type="SUPFAM" id="SSF52540">
    <property type="entry name" value="P-loop containing nucleoside triphosphate hydrolases"/>
    <property type="match status" value="2"/>
</dbReference>
<keyword evidence="4" id="KW-0347">Helicase</keyword>
<dbReference type="STRING" id="135651.G0MVF3"/>
<name>G0MVF3_CAEBE</name>
<evidence type="ECO:0000256" key="2">
    <source>
        <dbReference type="ARBA" id="ARBA00022741"/>
    </source>
</evidence>
<dbReference type="InParanoid" id="G0MVF3"/>
<evidence type="ECO:0000256" key="6">
    <source>
        <dbReference type="ARBA" id="ARBA00022853"/>
    </source>
</evidence>
<protein>
    <submittedName>
        <fullName evidence="12">Uncharacterized protein</fullName>
    </submittedName>
</protein>
<organism evidence="13">
    <name type="scientific">Caenorhabditis brenneri</name>
    <name type="common">Nematode worm</name>
    <dbReference type="NCBI Taxonomy" id="135651"/>
    <lineage>
        <taxon>Eukaryota</taxon>
        <taxon>Metazoa</taxon>
        <taxon>Ecdysozoa</taxon>
        <taxon>Nematoda</taxon>
        <taxon>Chromadorea</taxon>
        <taxon>Rhabditida</taxon>
        <taxon>Rhabditina</taxon>
        <taxon>Rhabditomorpha</taxon>
        <taxon>Rhabditoidea</taxon>
        <taxon>Rhabditidae</taxon>
        <taxon>Peloderinae</taxon>
        <taxon>Caenorhabditis</taxon>
    </lineage>
</organism>
<dbReference type="GO" id="GO:0005524">
    <property type="term" value="F:ATP binding"/>
    <property type="evidence" value="ECO:0007669"/>
    <property type="project" value="UniProtKB-KW"/>
</dbReference>
<dbReference type="PROSITE" id="PS51192">
    <property type="entry name" value="HELICASE_ATP_BIND_1"/>
    <property type="match status" value="1"/>
</dbReference>
<dbReference type="InterPro" id="IPR000330">
    <property type="entry name" value="SNF2_N"/>
</dbReference>
<gene>
    <name evidence="12" type="ORF">CAEBREN_19342</name>
</gene>
<keyword evidence="3" id="KW-0378">Hydrolase</keyword>
<feature type="domain" description="Helicase C-terminal" evidence="11">
    <location>
        <begin position="421"/>
        <end position="584"/>
    </location>
</feature>
<keyword evidence="7" id="KW-0238">DNA-binding</keyword>
<dbReference type="AlphaFoldDB" id="G0MVF3"/>